<name>A0AAW2WCD6_9LAMI</name>
<proteinExistence type="predicted"/>
<reference evidence="1" key="2">
    <citation type="journal article" date="2024" name="Plant">
        <title>Genomic evolution and insights into agronomic trait innovations of Sesamum species.</title>
        <authorList>
            <person name="Miao H."/>
            <person name="Wang L."/>
            <person name="Qu L."/>
            <person name="Liu H."/>
            <person name="Sun Y."/>
            <person name="Le M."/>
            <person name="Wang Q."/>
            <person name="Wei S."/>
            <person name="Zheng Y."/>
            <person name="Lin W."/>
            <person name="Duan Y."/>
            <person name="Cao H."/>
            <person name="Xiong S."/>
            <person name="Wang X."/>
            <person name="Wei L."/>
            <person name="Li C."/>
            <person name="Ma Q."/>
            <person name="Ju M."/>
            <person name="Zhao R."/>
            <person name="Li G."/>
            <person name="Mu C."/>
            <person name="Tian Q."/>
            <person name="Mei H."/>
            <person name="Zhang T."/>
            <person name="Gao T."/>
            <person name="Zhang H."/>
        </authorList>
    </citation>
    <scope>NUCLEOTIDE SEQUENCE</scope>
    <source>
        <strain evidence="1">KEN1</strain>
    </source>
</reference>
<organism evidence="1">
    <name type="scientific">Sesamum latifolium</name>
    <dbReference type="NCBI Taxonomy" id="2727402"/>
    <lineage>
        <taxon>Eukaryota</taxon>
        <taxon>Viridiplantae</taxon>
        <taxon>Streptophyta</taxon>
        <taxon>Embryophyta</taxon>
        <taxon>Tracheophyta</taxon>
        <taxon>Spermatophyta</taxon>
        <taxon>Magnoliopsida</taxon>
        <taxon>eudicotyledons</taxon>
        <taxon>Gunneridae</taxon>
        <taxon>Pentapetalae</taxon>
        <taxon>asterids</taxon>
        <taxon>lamiids</taxon>
        <taxon>Lamiales</taxon>
        <taxon>Pedaliaceae</taxon>
        <taxon>Sesamum</taxon>
    </lineage>
</organism>
<comment type="caution">
    <text evidence="1">The sequence shown here is derived from an EMBL/GenBank/DDBJ whole genome shotgun (WGS) entry which is preliminary data.</text>
</comment>
<sequence>MIELTNSYQWKEEPVIDYINRWRNLSLNCKDRLSETSAIEMCIQGMHWGLWYILQGIQPRTFEELATRAHDMELSMASLARQGKISLEEDNAASNLISITFRSFDVMIAGIGDKVSCNMTQEEETLLGEDYFSNMEISDEESISAMTFTDEDLLLGSKPHNRPLFVTCYAREQKVNRILLIK</sequence>
<dbReference type="PANTHER" id="PTHR33437">
    <property type="entry name" value="OS06G0361200 PROTEIN"/>
    <property type="match status" value="1"/>
</dbReference>
<dbReference type="PANTHER" id="PTHR33437:SF2">
    <property type="entry name" value="OS06G0361200 PROTEIN"/>
    <property type="match status" value="1"/>
</dbReference>
<accession>A0AAW2WCD6</accession>
<dbReference type="EMBL" id="JACGWN010000008">
    <property type="protein sequence ID" value="KAL0438959.1"/>
    <property type="molecule type" value="Genomic_DNA"/>
</dbReference>
<reference evidence="1" key="1">
    <citation type="submission" date="2020-06" db="EMBL/GenBank/DDBJ databases">
        <authorList>
            <person name="Li T."/>
            <person name="Hu X."/>
            <person name="Zhang T."/>
            <person name="Song X."/>
            <person name="Zhang H."/>
            <person name="Dai N."/>
            <person name="Sheng W."/>
            <person name="Hou X."/>
            <person name="Wei L."/>
        </authorList>
    </citation>
    <scope>NUCLEOTIDE SEQUENCE</scope>
    <source>
        <strain evidence="1">KEN1</strain>
        <tissue evidence="1">Leaf</tissue>
    </source>
</reference>
<evidence type="ECO:0000313" key="1">
    <source>
        <dbReference type="EMBL" id="KAL0438959.1"/>
    </source>
</evidence>
<gene>
    <name evidence="1" type="ORF">Slati_2378900</name>
</gene>
<dbReference type="AlphaFoldDB" id="A0AAW2WCD6"/>
<protein>
    <submittedName>
        <fullName evidence="1">Uncharacterized protein</fullName>
    </submittedName>
</protein>
<feature type="non-terminal residue" evidence="1">
    <location>
        <position position="182"/>
    </location>
</feature>